<keyword evidence="1" id="KW-1133">Transmembrane helix</keyword>
<sequence length="371" mass="42856">MITEDNHRSWAYICHDILDSIYTRLSSHVDGTHFGGVCKSWHQVHSRITLSNPLPVEIDHIKFSSSDIVQVQEDNRLFIQPRRESQIPDMLVGAHIEILGRVGAWFFVEVRGIFLGFYNPLLRVTVNYIALPRPNLHFSNYRRNRAPISINVAFSGLPTARGSMVLMVYGDRYFSMLRIDDDWMWKTYDFSLGRKKGQICLGVGYKKEWFLCLFEMGDMLIINTDHSEIRMLLASTKPVLPEQLQRWERLCVLAVVGKTTTMTNDEYHKVGESTESMVVSHWERYREASDKNSFRLVAVEENSMRMTDSLFENDGDLEMVSLEDGDNSKGMILVKHKLHLKRNFDEFYVSALSIVVPLVLSLIVAWITNLI</sequence>
<dbReference type="EMBL" id="OZ034819">
    <property type="protein sequence ID" value="CAL1391537.1"/>
    <property type="molecule type" value="Genomic_DNA"/>
</dbReference>
<keyword evidence="3" id="KW-1185">Reference proteome</keyword>
<keyword evidence="1" id="KW-0812">Transmembrane</keyword>
<name>A0AAV2F0K8_9ROSI</name>
<dbReference type="AlphaFoldDB" id="A0AAV2F0K8"/>
<organism evidence="2 3">
    <name type="scientific">Linum trigynum</name>
    <dbReference type="NCBI Taxonomy" id="586398"/>
    <lineage>
        <taxon>Eukaryota</taxon>
        <taxon>Viridiplantae</taxon>
        <taxon>Streptophyta</taxon>
        <taxon>Embryophyta</taxon>
        <taxon>Tracheophyta</taxon>
        <taxon>Spermatophyta</taxon>
        <taxon>Magnoliopsida</taxon>
        <taxon>eudicotyledons</taxon>
        <taxon>Gunneridae</taxon>
        <taxon>Pentapetalae</taxon>
        <taxon>rosids</taxon>
        <taxon>fabids</taxon>
        <taxon>Malpighiales</taxon>
        <taxon>Linaceae</taxon>
        <taxon>Linum</taxon>
    </lineage>
</organism>
<evidence type="ECO:0000313" key="2">
    <source>
        <dbReference type="EMBL" id="CAL1391537.1"/>
    </source>
</evidence>
<feature type="transmembrane region" description="Helical" evidence="1">
    <location>
        <begin position="347"/>
        <end position="368"/>
    </location>
</feature>
<gene>
    <name evidence="2" type="ORF">LTRI10_LOCUS32252</name>
</gene>
<keyword evidence="1" id="KW-0472">Membrane</keyword>
<reference evidence="2 3" key="1">
    <citation type="submission" date="2024-04" db="EMBL/GenBank/DDBJ databases">
        <authorList>
            <person name="Fracassetti M."/>
        </authorList>
    </citation>
    <scope>NUCLEOTIDE SEQUENCE [LARGE SCALE GENOMIC DNA]</scope>
</reference>
<proteinExistence type="predicted"/>
<evidence type="ECO:0000313" key="3">
    <source>
        <dbReference type="Proteomes" id="UP001497516"/>
    </source>
</evidence>
<dbReference type="Proteomes" id="UP001497516">
    <property type="component" value="Chromosome 6"/>
</dbReference>
<protein>
    <submittedName>
        <fullName evidence="2">Uncharacterized protein</fullName>
    </submittedName>
</protein>
<accession>A0AAV2F0K8</accession>
<evidence type="ECO:0000256" key="1">
    <source>
        <dbReference type="SAM" id="Phobius"/>
    </source>
</evidence>